<keyword evidence="1" id="KW-0472">Membrane</keyword>
<dbReference type="EMBL" id="JBEPTF010000004">
    <property type="protein sequence ID" value="MET4685106.1"/>
    <property type="molecule type" value="Genomic_DNA"/>
</dbReference>
<comment type="caution">
    <text evidence="2">The sequence shown here is derived from an EMBL/GenBank/DDBJ whole genome shotgun (WGS) entry which is preliminary data.</text>
</comment>
<feature type="transmembrane region" description="Helical" evidence="1">
    <location>
        <begin position="50"/>
        <end position="68"/>
    </location>
</feature>
<evidence type="ECO:0000256" key="1">
    <source>
        <dbReference type="SAM" id="Phobius"/>
    </source>
</evidence>
<feature type="transmembrane region" description="Helical" evidence="1">
    <location>
        <begin position="74"/>
        <end position="92"/>
    </location>
</feature>
<name>A0ABV2RET9_9CAUL</name>
<keyword evidence="1" id="KW-0812">Transmembrane</keyword>
<dbReference type="Proteomes" id="UP001549313">
    <property type="component" value="Unassembled WGS sequence"/>
</dbReference>
<accession>A0ABV2RET9</accession>
<evidence type="ECO:0000313" key="2">
    <source>
        <dbReference type="EMBL" id="MET4685106.1"/>
    </source>
</evidence>
<reference evidence="2 3" key="1">
    <citation type="submission" date="2024-06" db="EMBL/GenBank/DDBJ databases">
        <title>Sorghum-associated microbial communities from plants grown in Nebraska, USA.</title>
        <authorList>
            <person name="Schachtman D."/>
        </authorList>
    </citation>
    <scope>NUCLEOTIDE SEQUENCE [LARGE SCALE GENOMIC DNA]</scope>
    <source>
        <strain evidence="2 3">2814</strain>
    </source>
</reference>
<evidence type="ECO:0000313" key="3">
    <source>
        <dbReference type="Proteomes" id="UP001549313"/>
    </source>
</evidence>
<dbReference type="RefSeq" id="WP_354090061.1">
    <property type="nucleotide sequence ID" value="NZ_JBEPTF010000004.1"/>
</dbReference>
<gene>
    <name evidence="2" type="ORF">ABIE19_003055</name>
</gene>
<protein>
    <submittedName>
        <fullName evidence="2">Uncharacterized protein</fullName>
    </submittedName>
</protein>
<feature type="transmembrane region" description="Helical" evidence="1">
    <location>
        <begin position="133"/>
        <end position="151"/>
    </location>
</feature>
<feature type="transmembrane region" description="Helical" evidence="1">
    <location>
        <begin position="99"/>
        <end position="121"/>
    </location>
</feature>
<proteinExistence type="predicted"/>
<keyword evidence="1" id="KW-1133">Transmembrane helix</keyword>
<keyword evidence="3" id="KW-1185">Reference proteome</keyword>
<organism evidence="2 3">
    <name type="scientific">Brevundimonas faecalis</name>
    <dbReference type="NCBI Taxonomy" id="947378"/>
    <lineage>
        <taxon>Bacteria</taxon>
        <taxon>Pseudomonadati</taxon>
        <taxon>Pseudomonadota</taxon>
        <taxon>Alphaproteobacteria</taxon>
        <taxon>Caulobacterales</taxon>
        <taxon>Caulobacteraceae</taxon>
        <taxon>Brevundimonas</taxon>
    </lineage>
</organism>
<sequence length="172" mass="19238">MIEVVVSAGGGRESCEHQRGSVHPLHFTLLIANAVGLALMLRRGGPFDRAAVLTIVGMVLTTSVLQMFYVPGMLIWAAMLDILLFFSLWLIAERAQRWWIVFCAGFVLIAVLAHAVPFIVMKRMSWAVITVNWGMWTMISISILVGLWEIAADRRFLRERRDGEPMEHGSGA</sequence>